<dbReference type="CDD" id="cd00082">
    <property type="entry name" value="HisKA"/>
    <property type="match status" value="1"/>
</dbReference>
<keyword evidence="6" id="KW-0808">Transferase</keyword>
<name>A0ABW2IJJ9_9PROT</name>
<keyword evidence="4" id="KW-1003">Cell membrane</keyword>
<dbReference type="RefSeq" id="WP_382166412.1">
    <property type="nucleotide sequence ID" value="NZ_JBHTBR010000002.1"/>
</dbReference>
<sequence>MTKSVLSQGAVHEAGTDLDHAAKADVQKPYGKKRFVLPRLKMGLPSQLLSLTVLFVLIAEFVIFLPSVSKFRTDWLYDRVQAAEIASIALEAAPDRKVSQGLSERLLRETQLLAVAIGDDDMWELVFRPQIPIASTPVTMDLRDESGLTSFLRTVEHATAKEGRILRVIAQTGSMEDKYMDIFVPEAALREDLLDYACNILLLSLFLSALIGALIAWSLYRLVVKPMMRITKAVVDFGDAPERLVSFKPSERLDEIGKAENALNDMQQTVSNAFRQTRRLAELGEAVAKISHDLRNSLSVARLASESLMRSSDPRVQSAAPRLERAIERAIGLAEATLRYGKAETQRAQMVYVGLRDAAEDALLEGLASTSEIDWLNEIEEDVLVHADPDMLHRLLANLVRNAGQAIADFEGMREPGLIRVDCKVSGDWLEIEVEDNGPGVPEHVQAKLFRPFSSSDKRGGTGLGLAITRELAQAMGGDVRLDKSTAAGAVFIVKLQHAKPKPEVLLGRSHS</sequence>
<dbReference type="EMBL" id="JBHTBR010000002">
    <property type="protein sequence ID" value="MFC7291219.1"/>
    <property type="molecule type" value="Genomic_DNA"/>
</dbReference>
<feature type="domain" description="Histidine kinase" evidence="11">
    <location>
        <begin position="289"/>
        <end position="500"/>
    </location>
</feature>
<dbReference type="InterPro" id="IPR003594">
    <property type="entry name" value="HATPase_dom"/>
</dbReference>
<dbReference type="InterPro" id="IPR005467">
    <property type="entry name" value="His_kinase_dom"/>
</dbReference>
<dbReference type="InterPro" id="IPR036097">
    <property type="entry name" value="HisK_dim/P_sf"/>
</dbReference>
<evidence type="ECO:0000256" key="2">
    <source>
        <dbReference type="ARBA" id="ARBA00004651"/>
    </source>
</evidence>
<comment type="caution">
    <text evidence="12">The sequence shown here is derived from an EMBL/GenBank/DDBJ whole genome shotgun (WGS) entry which is preliminary data.</text>
</comment>
<dbReference type="InterPro" id="IPR004358">
    <property type="entry name" value="Sig_transdc_His_kin-like_C"/>
</dbReference>
<dbReference type="Proteomes" id="UP001596492">
    <property type="component" value="Unassembled WGS sequence"/>
</dbReference>
<dbReference type="EC" id="2.7.13.3" evidence="3"/>
<keyword evidence="10" id="KW-1133">Transmembrane helix</keyword>
<dbReference type="PANTHER" id="PTHR44936:SF10">
    <property type="entry name" value="SENSOR PROTEIN RSTB"/>
    <property type="match status" value="1"/>
</dbReference>
<dbReference type="PANTHER" id="PTHR44936">
    <property type="entry name" value="SENSOR PROTEIN CREC"/>
    <property type="match status" value="1"/>
</dbReference>
<dbReference type="GO" id="GO:0005524">
    <property type="term" value="F:ATP binding"/>
    <property type="evidence" value="ECO:0007669"/>
    <property type="project" value="UniProtKB-KW"/>
</dbReference>
<evidence type="ECO:0000256" key="1">
    <source>
        <dbReference type="ARBA" id="ARBA00000085"/>
    </source>
</evidence>
<keyword evidence="13" id="KW-1185">Reference proteome</keyword>
<keyword evidence="8" id="KW-0418">Kinase</keyword>
<dbReference type="Pfam" id="PF02518">
    <property type="entry name" value="HATPase_c"/>
    <property type="match status" value="1"/>
</dbReference>
<dbReference type="InterPro" id="IPR036890">
    <property type="entry name" value="HATPase_C_sf"/>
</dbReference>
<dbReference type="InterPro" id="IPR050980">
    <property type="entry name" value="2C_sensor_his_kinase"/>
</dbReference>
<feature type="transmembrane region" description="Helical" evidence="10">
    <location>
        <begin position="200"/>
        <end position="220"/>
    </location>
</feature>
<dbReference type="InterPro" id="IPR003661">
    <property type="entry name" value="HisK_dim/P_dom"/>
</dbReference>
<evidence type="ECO:0000256" key="7">
    <source>
        <dbReference type="ARBA" id="ARBA00022741"/>
    </source>
</evidence>
<evidence type="ECO:0000256" key="5">
    <source>
        <dbReference type="ARBA" id="ARBA00022553"/>
    </source>
</evidence>
<evidence type="ECO:0000256" key="8">
    <source>
        <dbReference type="ARBA" id="ARBA00022777"/>
    </source>
</evidence>
<keyword evidence="10" id="KW-0472">Membrane</keyword>
<feature type="transmembrane region" description="Helical" evidence="10">
    <location>
        <begin position="48"/>
        <end position="68"/>
    </location>
</feature>
<dbReference type="SUPFAM" id="SSF47384">
    <property type="entry name" value="Homodimeric domain of signal transducing histidine kinase"/>
    <property type="match status" value="1"/>
</dbReference>
<dbReference type="Gene3D" id="3.30.565.10">
    <property type="entry name" value="Histidine kinase-like ATPase, C-terminal domain"/>
    <property type="match status" value="1"/>
</dbReference>
<dbReference type="SMART" id="SM00388">
    <property type="entry name" value="HisKA"/>
    <property type="match status" value="1"/>
</dbReference>
<evidence type="ECO:0000256" key="4">
    <source>
        <dbReference type="ARBA" id="ARBA00022475"/>
    </source>
</evidence>
<protein>
    <recommendedName>
        <fullName evidence="3">histidine kinase</fullName>
        <ecNumber evidence="3">2.7.13.3</ecNumber>
    </recommendedName>
</protein>
<reference evidence="13" key="1">
    <citation type="journal article" date="2019" name="Int. J. Syst. Evol. Microbiol.">
        <title>The Global Catalogue of Microorganisms (GCM) 10K type strain sequencing project: providing services to taxonomists for standard genome sequencing and annotation.</title>
        <authorList>
            <consortium name="The Broad Institute Genomics Platform"/>
            <consortium name="The Broad Institute Genome Sequencing Center for Infectious Disease"/>
            <person name="Wu L."/>
            <person name="Ma J."/>
        </authorList>
    </citation>
    <scope>NUCLEOTIDE SEQUENCE [LARGE SCALE GENOMIC DNA]</scope>
    <source>
        <strain evidence="13">CCUG 51308</strain>
    </source>
</reference>
<keyword evidence="10" id="KW-0812">Transmembrane</keyword>
<dbReference type="PROSITE" id="PS50109">
    <property type="entry name" value="HIS_KIN"/>
    <property type="match status" value="1"/>
</dbReference>
<evidence type="ECO:0000256" key="6">
    <source>
        <dbReference type="ARBA" id="ARBA00022679"/>
    </source>
</evidence>
<dbReference type="SUPFAM" id="SSF55874">
    <property type="entry name" value="ATPase domain of HSP90 chaperone/DNA topoisomerase II/histidine kinase"/>
    <property type="match status" value="1"/>
</dbReference>
<organism evidence="12 13">
    <name type="scientific">Hirschia litorea</name>
    <dbReference type="NCBI Taxonomy" id="1199156"/>
    <lineage>
        <taxon>Bacteria</taxon>
        <taxon>Pseudomonadati</taxon>
        <taxon>Pseudomonadota</taxon>
        <taxon>Alphaproteobacteria</taxon>
        <taxon>Hyphomonadales</taxon>
        <taxon>Hyphomonadaceae</taxon>
        <taxon>Hirschia</taxon>
    </lineage>
</organism>
<dbReference type="Pfam" id="PF00512">
    <property type="entry name" value="HisKA"/>
    <property type="match status" value="1"/>
</dbReference>
<dbReference type="SMART" id="SM00387">
    <property type="entry name" value="HATPase_c"/>
    <property type="match status" value="1"/>
</dbReference>
<keyword evidence="9 12" id="KW-0067">ATP-binding</keyword>
<evidence type="ECO:0000256" key="10">
    <source>
        <dbReference type="SAM" id="Phobius"/>
    </source>
</evidence>
<dbReference type="Gene3D" id="1.10.287.130">
    <property type="match status" value="1"/>
</dbReference>
<comment type="subcellular location">
    <subcellularLocation>
        <location evidence="2">Cell membrane</location>
        <topology evidence="2">Multi-pass membrane protein</topology>
    </subcellularLocation>
</comment>
<keyword evidence="5" id="KW-0597">Phosphoprotein</keyword>
<comment type="catalytic activity">
    <reaction evidence="1">
        <text>ATP + protein L-histidine = ADP + protein N-phospho-L-histidine.</text>
        <dbReference type="EC" id="2.7.13.3"/>
    </reaction>
</comment>
<evidence type="ECO:0000256" key="3">
    <source>
        <dbReference type="ARBA" id="ARBA00012438"/>
    </source>
</evidence>
<dbReference type="PRINTS" id="PR00344">
    <property type="entry name" value="BCTRLSENSOR"/>
</dbReference>
<evidence type="ECO:0000259" key="11">
    <source>
        <dbReference type="PROSITE" id="PS50109"/>
    </source>
</evidence>
<gene>
    <name evidence="12" type="ORF">ACFQS8_06295</name>
</gene>
<proteinExistence type="predicted"/>
<evidence type="ECO:0000313" key="12">
    <source>
        <dbReference type="EMBL" id="MFC7291219.1"/>
    </source>
</evidence>
<evidence type="ECO:0000313" key="13">
    <source>
        <dbReference type="Proteomes" id="UP001596492"/>
    </source>
</evidence>
<keyword evidence="7" id="KW-0547">Nucleotide-binding</keyword>
<evidence type="ECO:0000256" key="9">
    <source>
        <dbReference type="ARBA" id="ARBA00022840"/>
    </source>
</evidence>
<accession>A0ABW2IJJ9</accession>